<dbReference type="EMBL" id="JAHRIO010040063">
    <property type="protein sequence ID" value="MEQ2170635.1"/>
    <property type="molecule type" value="Genomic_DNA"/>
</dbReference>
<name>A0ABV0NGU9_9TELE</name>
<dbReference type="Proteomes" id="UP001476798">
    <property type="component" value="Unassembled WGS sequence"/>
</dbReference>
<accession>A0ABV0NGU9</accession>
<gene>
    <name evidence="1" type="ORF">GOODEAATRI_002351</name>
</gene>
<organism evidence="1 2">
    <name type="scientific">Goodea atripinnis</name>
    <dbReference type="NCBI Taxonomy" id="208336"/>
    <lineage>
        <taxon>Eukaryota</taxon>
        <taxon>Metazoa</taxon>
        <taxon>Chordata</taxon>
        <taxon>Craniata</taxon>
        <taxon>Vertebrata</taxon>
        <taxon>Euteleostomi</taxon>
        <taxon>Actinopterygii</taxon>
        <taxon>Neopterygii</taxon>
        <taxon>Teleostei</taxon>
        <taxon>Neoteleostei</taxon>
        <taxon>Acanthomorphata</taxon>
        <taxon>Ovalentaria</taxon>
        <taxon>Atherinomorphae</taxon>
        <taxon>Cyprinodontiformes</taxon>
        <taxon>Goodeidae</taxon>
        <taxon>Goodea</taxon>
    </lineage>
</organism>
<keyword evidence="2" id="KW-1185">Reference proteome</keyword>
<sequence>MTKNQSKNGTYKNQTGLGNDSEIFVRLTTPDAAAPKINFQRLPGIWISVRKTEQSCLHSRLFFWSIYSTSINLSVSVKDPVCAVFDVQPSVMHVLIFYVLCSHSNRNVQD</sequence>
<proteinExistence type="predicted"/>
<reference evidence="1 2" key="1">
    <citation type="submission" date="2021-06" db="EMBL/GenBank/DDBJ databases">
        <authorList>
            <person name="Palmer J.M."/>
        </authorList>
    </citation>
    <scope>NUCLEOTIDE SEQUENCE [LARGE SCALE GENOMIC DNA]</scope>
    <source>
        <strain evidence="1 2">GA_2019</strain>
        <tissue evidence="1">Muscle</tissue>
    </source>
</reference>
<evidence type="ECO:0000313" key="2">
    <source>
        <dbReference type="Proteomes" id="UP001476798"/>
    </source>
</evidence>
<protein>
    <submittedName>
        <fullName evidence="1">Uncharacterized protein</fullName>
    </submittedName>
</protein>
<evidence type="ECO:0000313" key="1">
    <source>
        <dbReference type="EMBL" id="MEQ2170635.1"/>
    </source>
</evidence>
<comment type="caution">
    <text evidence="1">The sequence shown here is derived from an EMBL/GenBank/DDBJ whole genome shotgun (WGS) entry which is preliminary data.</text>
</comment>